<organism evidence="1 2">
    <name type="scientific">Burkholderia pseudomallei</name>
    <name type="common">Pseudomonas pseudomallei</name>
    <dbReference type="NCBI Taxonomy" id="28450"/>
    <lineage>
        <taxon>Bacteria</taxon>
        <taxon>Pseudomonadati</taxon>
        <taxon>Pseudomonadota</taxon>
        <taxon>Betaproteobacteria</taxon>
        <taxon>Burkholderiales</taxon>
        <taxon>Burkholderiaceae</taxon>
        <taxon>Burkholderia</taxon>
        <taxon>pseudomallei group</taxon>
    </lineage>
</organism>
<accession>A0AAX0U1I5</accession>
<name>A0AAX0U1I5_BURPE</name>
<dbReference type="EMBL" id="PHRB01000051">
    <property type="protein sequence ID" value="PJO62232.1"/>
    <property type="molecule type" value="Genomic_DNA"/>
</dbReference>
<dbReference type="AlphaFoldDB" id="A0AAX0U1I5"/>
<comment type="caution">
    <text evidence="1">The sequence shown here is derived from an EMBL/GenBank/DDBJ whole genome shotgun (WGS) entry which is preliminary data.</text>
</comment>
<sequence length="72" mass="8015">MYRYRRTARFRSFAHGALIADFSFFGISAARALGRTRENVGNAKNIRNAACVRASSVIPNIGPIRLPPRSIH</sequence>
<protein>
    <submittedName>
        <fullName evidence="1">Uncharacterized protein</fullName>
    </submittedName>
</protein>
<reference evidence="1 2" key="1">
    <citation type="submission" date="2017-11" db="EMBL/GenBank/DDBJ databases">
        <title>Molecular characterization of Burkholderia pseudomallei and closely related isolates from Vietnam.</title>
        <authorList>
            <person name="Ustinov D.V."/>
            <person name="Antonov A.S."/>
            <person name="Avdusheva E.F."/>
            <person name="Shpak I.M."/>
            <person name="Zakharova I.B."/>
            <person name="Thi L.A."/>
            <person name="Teteryatnikova N."/>
            <person name="Lopasteyskaya Y.A."/>
            <person name="Kuzyutina J.A."/>
            <person name="Ngo T.N."/>
            <person name="Victorov D.V."/>
        </authorList>
    </citation>
    <scope>NUCLEOTIDE SEQUENCE [LARGE SCALE GENOMIC DNA]</scope>
    <source>
        <strain evidence="1 2">V1512</strain>
    </source>
</reference>
<evidence type="ECO:0000313" key="2">
    <source>
        <dbReference type="Proteomes" id="UP000231878"/>
    </source>
</evidence>
<dbReference type="Proteomes" id="UP000231878">
    <property type="component" value="Unassembled WGS sequence"/>
</dbReference>
<proteinExistence type="predicted"/>
<evidence type="ECO:0000313" key="1">
    <source>
        <dbReference type="EMBL" id="PJO62232.1"/>
    </source>
</evidence>
<gene>
    <name evidence="1" type="ORF">CWD88_32405</name>
</gene>